<dbReference type="InterPro" id="IPR050324">
    <property type="entry name" value="CDP-alcohol_PTase-I"/>
</dbReference>
<dbReference type="GO" id="GO:0046474">
    <property type="term" value="P:glycerophospholipid biosynthetic process"/>
    <property type="evidence" value="ECO:0007669"/>
    <property type="project" value="TreeGrafter"/>
</dbReference>
<evidence type="ECO:0000256" key="4">
    <source>
        <dbReference type="ARBA" id="ARBA00022679"/>
    </source>
</evidence>
<keyword evidence="3" id="KW-0444">Lipid biosynthesis</keyword>
<evidence type="ECO:0000256" key="12">
    <source>
        <dbReference type="SAM" id="Phobius"/>
    </source>
</evidence>
<name>A0A1Q2CE18_9ACTN</name>
<feature type="transmembrane region" description="Helical" evidence="12">
    <location>
        <begin position="45"/>
        <end position="63"/>
    </location>
</feature>
<keyword evidence="7" id="KW-0443">Lipid metabolism</keyword>
<comment type="similarity">
    <text evidence="2 11">Belongs to the CDP-alcohol phosphatidyltransferase class-I family.</text>
</comment>
<dbReference type="GO" id="GO:0016020">
    <property type="term" value="C:membrane"/>
    <property type="evidence" value="ECO:0007669"/>
    <property type="project" value="UniProtKB-SubCell"/>
</dbReference>
<dbReference type="PANTHER" id="PTHR14269:SF62">
    <property type="entry name" value="CDP-DIACYLGLYCEROL--GLYCEROL-3-PHOSPHATE 3-PHOSPHATIDYLTRANSFERASE 1, CHLOROPLASTIC"/>
    <property type="match status" value="1"/>
</dbReference>
<evidence type="ECO:0000256" key="6">
    <source>
        <dbReference type="ARBA" id="ARBA00022989"/>
    </source>
</evidence>
<dbReference type="STRING" id="1610493.RPIT_05710"/>
<evidence type="ECO:0000256" key="10">
    <source>
        <dbReference type="ARBA" id="ARBA00023264"/>
    </source>
</evidence>
<keyword evidence="14" id="KW-1185">Reference proteome</keyword>
<dbReference type="Proteomes" id="UP000188324">
    <property type="component" value="Chromosome"/>
</dbReference>
<dbReference type="Pfam" id="PF01066">
    <property type="entry name" value="CDP-OH_P_transf"/>
    <property type="match status" value="1"/>
</dbReference>
<dbReference type="PROSITE" id="PS00379">
    <property type="entry name" value="CDP_ALCOHOL_P_TRANSF"/>
    <property type="match status" value="1"/>
</dbReference>
<evidence type="ECO:0000313" key="13">
    <source>
        <dbReference type="EMBL" id="AQP44369.1"/>
    </source>
</evidence>
<protein>
    <submittedName>
        <fullName evidence="13">CDP-diacylglycerol--glycerol-3-phosphate 3-phosphatidyltransferase</fullName>
    </submittedName>
</protein>
<evidence type="ECO:0000313" key="14">
    <source>
        <dbReference type="Proteomes" id="UP000188324"/>
    </source>
</evidence>
<feature type="transmembrane region" description="Helical" evidence="12">
    <location>
        <begin position="129"/>
        <end position="151"/>
    </location>
</feature>
<dbReference type="RefSeq" id="WP_077341454.1">
    <property type="nucleotide sequence ID" value="NZ_CP019605.1"/>
</dbReference>
<dbReference type="InterPro" id="IPR048254">
    <property type="entry name" value="CDP_ALCOHOL_P_TRANSF_CS"/>
</dbReference>
<keyword evidence="6 12" id="KW-1133">Transmembrane helix</keyword>
<evidence type="ECO:0000256" key="1">
    <source>
        <dbReference type="ARBA" id="ARBA00004141"/>
    </source>
</evidence>
<organism evidence="13 14">
    <name type="scientific">Tessaracoccus flavus</name>
    <dbReference type="NCBI Taxonomy" id="1610493"/>
    <lineage>
        <taxon>Bacteria</taxon>
        <taxon>Bacillati</taxon>
        <taxon>Actinomycetota</taxon>
        <taxon>Actinomycetes</taxon>
        <taxon>Propionibacteriales</taxon>
        <taxon>Propionibacteriaceae</taxon>
        <taxon>Tessaracoccus</taxon>
    </lineage>
</organism>
<keyword evidence="10" id="KW-1208">Phospholipid metabolism</keyword>
<comment type="subcellular location">
    <subcellularLocation>
        <location evidence="1">Membrane</location>
        <topology evidence="1">Multi-pass membrane protein</topology>
    </subcellularLocation>
</comment>
<reference evidence="13 14" key="1">
    <citation type="journal article" date="2016" name="Int. J. Syst. Evol. Microbiol.">
        <title>Tessaracoccus flavus sp. nov., isolated from the drainage system of a lindane-producing factory.</title>
        <authorList>
            <person name="Kumari R."/>
            <person name="Singh P."/>
            <person name="Schumann P."/>
            <person name="Lal R."/>
        </authorList>
    </citation>
    <scope>NUCLEOTIDE SEQUENCE [LARGE SCALE GENOMIC DNA]</scope>
    <source>
        <strain evidence="13 14">RP1T</strain>
    </source>
</reference>
<dbReference type="InterPro" id="IPR043130">
    <property type="entry name" value="CDP-OH_PTrfase_TM_dom"/>
</dbReference>
<dbReference type="OrthoDB" id="9796672at2"/>
<keyword evidence="9" id="KW-0594">Phospholipid biosynthesis</keyword>
<dbReference type="AlphaFoldDB" id="A0A1Q2CE18"/>
<keyword evidence="8 12" id="KW-0472">Membrane</keyword>
<feature type="transmembrane region" description="Helical" evidence="12">
    <location>
        <begin position="83"/>
        <end position="108"/>
    </location>
</feature>
<sequence>MHVPTPVQEWDTDAVLTVPNVLSFIRLLGIPVFCWLILAGHDVSAVVLLMVFGVTDWFDGFLARRLKQRSALGAKLDPVADRLYILAAVIVLVIRGIVPWWFLVILLARDVMLALLVPALKRHGIVALPVNRVGKLGTMLLLVAFPLILLGAESSLGWEWAHWTGWAFAWTGAAAYWAAGTLYVRATIQLNRSDP</sequence>
<dbReference type="Gene3D" id="1.20.120.1760">
    <property type="match status" value="1"/>
</dbReference>
<keyword evidence="4 11" id="KW-0808">Transferase</keyword>
<evidence type="ECO:0000256" key="11">
    <source>
        <dbReference type="RuleBase" id="RU003750"/>
    </source>
</evidence>
<dbReference type="EMBL" id="CP019605">
    <property type="protein sequence ID" value="AQP44369.1"/>
    <property type="molecule type" value="Genomic_DNA"/>
</dbReference>
<feature type="transmembrane region" description="Helical" evidence="12">
    <location>
        <begin position="20"/>
        <end position="38"/>
    </location>
</feature>
<evidence type="ECO:0000256" key="2">
    <source>
        <dbReference type="ARBA" id="ARBA00010441"/>
    </source>
</evidence>
<dbReference type="KEGG" id="tfl:RPIT_05710"/>
<gene>
    <name evidence="13" type="ORF">RPIT_05710</name>
</gene>
<keyword evidence="5 12" id="KW-0812">Transmembrane</keyword>
<evidence type="ECO:0000256" key="7">
    <source>
        <dbReference type="ARBA" id="ARBA00023098"/>
    </source>
</evidence>
<evidence type="ECO:0000256" key="5">
    <source>
        <dbReference type="ARBA" id="ARBA00022692"/>
    </source>
</evidence>
<proteinExistence type="inferred from homology"/>
<dbReference type="PIRSF" id="PIRSF000847">
    <property type="entry name" value="Phos_ph_gly_syn"/>
    <property type="match status" value="1"/>
</dbReference>
<accession>A0A1Q2CE18</accession>
<dbReference type="PANTHER" id="PTHR14269">
    <property type="entry name" value="CDP-DIACYLGLYCEROL--GLYCEROL-3-PHOSPHATE 3-PHOSPHATIDYLTRANSFERASE-RELATED"/>
    <property type="match status" value="1"/>
</dbReference>
<dbReference type="UniPathway" id="UPA00085"/>
<evidence type="ECO:0000256" key="9">
    <source>
        <dbReference type="ARBA" id="ARBA00023209"/>
    </source>
</evidence>
<dbReference type="GO" id="GO:0008444">
    <property type="term" value="F:CDP-diacylglycerol-glycerol-3-phosphate 3-phosphatidyltransferase activity"/>
    <property type="evidence" value="ECO:0007669"/>
    <property type="project" value="InterPro"/>
</dbReference>
<evidence type="ECO:0000256" key="3">
    <source>
        <dbReference type="ARBA" id="ARBA00022516"/>
    </source>
</evidence>
<dbReference type="InterPro" id="IPR000462">
    <property type="entry name" value="CDP-OH_P_trans"/>
</dbReference>
<evidence type="ECO:0000256" key="8">
    <source>
        <dbReference type="ARBA" id="ARBA00023136"/>
    </source>
</evidence>
<dbReference type="InterPro" id="IPR004570">
    <property type="entry name" value="Phosphatidylglycerol_P_synth"/>
</dbReference>
<feature type="transmembrane region" description="Helical" evidence="12">
    <location>
        <begin position="163"/>
        <end position="184"/>
    </location>
</feature>